<dbReference type="AlphaFoldDB" id="A0A174N438"/>
<dbReference type="RefSeq" id="WP_055171913.1">
    <property type="nucleotide sequence ID" value="NZ_CZAI01000004.1"/>
</dbReference>
<evidence type="ECO:0008006" key="3">
    <source>
        <dbReference type="Google" id="ProtNLM"/>
    </source>
</evidence>
<dbReference type="InterPro" id="IPR002052">
    <property type="entry name" value="DNA_methylase_N6_adenine_CS"/>
</dbReference>
<dbReference type="Proteomes" id="UP000095657">
    <property type="component" value="Unassembled WGS sequence"/>
</dbReference>
<evidence type="ECO:0000313" key="1">
    <source>
        <dbReference type="EMBL" id="CUP43484.1"/>
    </source>
</evidence>
<organism evidence="1 2">
    <name type="scientific">Bacteroides caccae</name>
    <dbReference type="NCBI Taxonomy" id="47678"/>
    <lineage>
        <taxon>Bacteria</taxon>
        <taxon>Pseudomonadati</taxon>
        <taxon>Bacteroidota</taxon>
        <taxon>Bacteroidia</taxon>
        <taxon>Bacteroidales</taxon>
        <taxon>Bacteroidaceae</taxon>
        <taxon>Bacteroides</taxon>
    </lineage>
</organism>
<accession>A0A174N438</accession>
<evidence type="ECO:0000313" key="2">
    <source>
        <dbReference type="Proteomes" id="UP000095657"/>
    </source>
</evidence>
<dbReference type="GO" id="GO:0032259">
    <property type="term" value="P:methylation"/>
    <property type="evidence" value="ECO:0007669"/>
    <property type="project" value="InterPro"/>
</dbReference>
<reference evidence="1 2" key="1">
    <citation type="submission" date="2015-09" db="EMBL/GenBank/DDBJ databases">
        <authorList>
            <consortium name="Pathogen Informatics"/>
        </authorList>
    </citation>
    <scope>NUCLEOTIDE SEQUENCE [LARGE SCALE GENOMIC DNA]</scope>
    <source>
        <strain evidence="1 2">2789STDY5834880</strain>
    </source>
</reference>
<gene>
    <name evidence="1" type="ORF">ERS852494_02263</name>
</gene>
<dbReference type="STRING" id="47678.ERS852494_02263"/>
<dbReference type="EMBL" id="CZAI01000004">
    <property type="protein sequence ID" value="CUP43484.1"/>
    <property type="molecule type" value="Genomic_DNA"/>
</dbReference>
<dbReference type="GO" id="GO:0003676">
    <property type="term" value="F:nucleic acid binding"/>
    <property type="evidence" value="ECO:0007669"/>
    <property type="project" value="InterPro"/>
</dbReference>
<protein>
    <recommendedName>
        <fullName evidence="3">tRNA (Adenine-N(6)-)-methyltransferase</fullName>
    </recommendedName>
</protein>
<dbReference type="GO" id="GO:0008168">
    <property type="term" value="F:methyltransferase activity"/>
    <property type="evidence" value="ECO:0007669"/>
    <property type="project" value="InterPro"/>
</dbReference>
<proteinExistence type="predicted"/>
<name>A0A174N438_9BACE</name>
<dbReference type="PROSITE" id="PS00092">
    <property type="entry name" value="N6_MTASE"/>
    <property type="match status" value="1"/>
</dbReference>
<sequence length="191" mass="22436">MKPSNYLKELYRNPTDEKYTPGYGVLPIIKYIPESKIIWCPFDTEHSEFVLKFKAAGFEVVYSHICKGQDFFEYEPPQWDVLVSNPPFSRKVDVFDRCLKFGKPFALLMSNYWLNNVAPCRLFLNTELELLMFDKRIQFGEGKNVPFNSSYFCHRILPKPIIFEQMYIADKSPSRMQEDLPETDGCQSARE</sequence>